<dbReference type="InterPro" id="IPR001509">
    <property type="entry name" value="Epimerase_deHydtase"/>
</dbReference>
<dbReference type="InterPro" id="IPR036291">
    <property type="entry name" value="NAD(P)-bd_dom_sf"/>
</dbReference>
<protein>
    <submittedName>
        <fullName evidence="2">SDR family oxidoreductase</fullName>
    </submittedName>
</protein>
<evidence type="ECO:0000313" key="3">
    <source>
        <dbReference type="Proteomes" id="UP001149314"/>
    </source>
</evidence>
<dbReference type="AlphaFoldDB" id="A0A9X3Y7X1"/>
<evidence type="ECO:0000259" key="1">
    <source>
        <dbReference type="Pfam" id="PF01370"/>
    </source>
</evidence>
<dbReference type="GO" id="GO:0004029">
    <property type="term" value="F:aldehyde dehydrogenase (NAD+) activity"/>
    <property type="evidence" value="ECO:0007669"/>
    <property type="project" value="TreeGrafter"/>
</dbReference>
<dbReference type="KEGG" id="lax:APT61_18720"/>
<dbReference type="GO" id="GO:0005737">
    <property type="term" value="C:cytoplasm"/>
    <property type="evidence" value="ECO:0007669"/>
    <property type="project" value="TreeGrafter"/>
</dbReference>
<sequence length="301" mass="32462">MRIFLTGATGFIGSHIARELIVRGHQVLGLVRSAEGAKHLAATGAEPYFGNLDDLESLQRGSALADGVIHTAFNHDFSTFVANCENDRRVIEALGAALEGTQKPLIITSGVAMGATGHTTLATENNFNAENPNPRRATELAGLAVAKRGVSVSVVRLPQVHDINKQGLITELIKIARQKGVSGYVEDGQNRWSAVHISDVAEVYLRALEKNIPDSRYHAVAEEGIPLRSLAEVIGYALKVPVKRIAAKDAKEHFGWMSLLINHDMSASGTLTQERLAWKPVGPGMIEDLLMIHSASNNPTE</sequence>
<dbReference type="Pfam" id="PF01370">
    <property type="entry name" value="Epimerase"/>
    <property type="match status" value="1"/>
</dbReference>
<dbReference type="EMBL" id="JAOURS010000005">
    <property type="protein sequence ID" value="MDC6637925.1"/>
    <property type="molecule type" value="Genomic_DNA"/>
</dbReference>
<dbReference type="Gene3D" id="3.40.50.720">
    <property type="entry name" value="NAD(P)-binding Rossmann-like Domain"/>
    <property type="match status" value="1"/>
</dbReference>
<name>A0A9X3Y7X1_9ENTR</name>
<dbReference type="CDD" id="cd05262">
    <property type="entry name" value="SDR_a7"/>
    <property type="match status" value="1"/>
</dbReference>
<evidence type="ECO:0000313" key="2">
    <source>
        <dbReference type="EMBL" id="MDC6637925.1"/>
    </source>
</evidence>
<dbReference type="OrthoDB" id="9787292at2"/>
<organism evidence="2 3">
    <name type="scientific">Leclercia adecarboxylata</name>
    <dbReference type="NCBI Taxonomy" id="83655"/>
    <lineage>
        <taxon>Bacteria</taxon>
        <taxon>Pseudomonadati</taxon>
        <taxon>Pseudomonadota</taxon>
        <taxon>Gammaproteobacteria</taxon>
        <taxon>Enterobacterales</taxon>
        <taxon>Enterobacteriaceae</taxon>
        <taxon>Leclercia</taxon>
    </lineage>
</organism>
<dbReference type="InterPro" id="IPR051783">
    <property type="entry name" value="NAD(P)-dependent_oxidoreduct"/>
</dbReference>
<reference evidence="2" key="1">
    <citation type="journal article" date="2023" name="Genes Genomics">
        <title>Genomic insights of Leclercia adecarboxylata strains linked to an outbreak in public hospitals in Mexico.</title>
        <authorList>
            <person name="Barrios-Villa E."/>
            <person name="Pacheco-Flores B."/>
            <person name="Lozano-Zarain P."/>
            <person name="Del Campo-Ortega R."/>
            <person name="de Jesus Ascencio-Montiel I."/>
            <person name="Gonzalez-Leon M."/>
            <person name="Camorlinga-Ponce M."/>
            <person name="Gaytan Cervantes F.J."/>
            <person name="Gonzalez Torres C."/>
            <person name="Aguilar E."/>
            <person name="Gonzalez Ibarra J."/>
            <person name="Torres Lopez F.J."/>
            <person name="Rosas-Vargas H."/>
            <person name="Gonzalez-Bonilla C.R."/>
            <person name="Del Carmen Rocha-Gracia R."/>
        </authorList>
    </citation>
    <scope>NUCLEOTIDE SEQUENCE</scope>
    <source>
        <strain evidence="2">Lac40</strain>
    </source>
</reference>
<dbReference type="SUPFAM" id="SSF51735">
    <property type="entry name" value="NAD(P)-binding Rossmann-fold domains"/>
    <property type="match status" value="1"/>
</dbReference>
<accession>A0A9X3Y7X1</accession>
<gene>
    <name evidence="2" type="ORF">OEZ79_06705</name>
</gene>
<dbReference type="Proteomes" id="UP001149314">
    <property type="component" value="Unassembled WGS sequence"/>
</dbReference>
<proteinExistence type="predicted"/>
<dbReference type="PANTHER" id="PTHR48079">
    <property type="entry name" value="PROTEIN YEEZ"/>
    <property type="match status" value="1"/>
</dbReference>
<dbReference type="RefSeq" id="WP_059308734.1">
    <property type="nucleotide sequence ID" value="NZ_CBCXZU010000001.1"/>
</dbReference>
<dbReference type="PANTHER" id="PTHR48079:SF9">
    <property type="entry name" value="PUTATIVE-RELATED"/>
    <property type="match status" value="1"/>
</dbReference>
<dbReference type="GeneID" id="30333970"/>
<feature type="domain" description="NAD-dependent epimerase/dehydratase" evidence="1">
    <location>
        <begin position="3"/>
        <end position="210"/>
    </location>
</feature>
<comment type="caution">
    <text evidence="2">The sequence shown here is derived from an EMBL/GenBank/DDBJ whole genome shotgun (WGS) entry which is preliminary data.</text>
</comment>